<gene>
    <name evidence="3" type="ORF">B1A_14039</name>
</gene>
<evidence type="ECO:0000256" key="1">
    <source>
        <dbReference type="SAM" id="Phobius"/>
    </source>
</evidence>
<evidence type="ECO:0000313" key="3">
    <source>
        <dbReference type="EMBL" id="EQD48466.1"/>
    </source>
</evidence>
<dbReference type="GO" id="GO:0004022">
    <property type="term" value="F:alcohol dehydrogenase (NAD+) activity"/>
    <property type="evidence" value="ECO:0007669"/>
    <property type="project" value="TreeGrafter"/>
</dbReference>
<organism evidence="3">
    <name type="scientific">mine drainage metagenome</name>
    <dbReference type="NCBI Taxonomy" id="410659"/>
    <lineage>
        <taxon>unclassified sequences</taxon>
        <taxon>metagenomes</taxon>
        <taxon>ecological metagenomes</taxon>
    </lineage>
</organism>
<dbReference type="InterPro" id="IPR056798">
    <property type="entry name" value="ADH_Fe_C"/>
</dbReference>
<feature type="non-terminal residue" evidence="3">
    <location>
        <position position="1"/>
    </location>
</feature>
<reference evidence="3" key="1">
    <citation type="submission" date="2013-08" db="EMBL/GenBank/DDBJ databases">
        <authorList>
            <person name="Mendez C."/>
            <person name="Richter M."/>
            <person name="Ferrer M."/>
            <person name="Sanchez J."/>
        </authorList>
    </citation>
    <scope>NUCLEOTIDE SEQUENCE</scope>
</reference>
<keyword evidence="1" id="KW-0812">Transmembrane</keyword>
<sequence>HRGDDVGARSRLLVASSMAILAFGFSLNAIPVHNMAHAFGGRFGIPHGLANAVLLPSVMDALRPFYLRRTRPLAEALGVRDLPDEPEACLDALVGFLRELRSSVGLPDTFAEFRLDRGALSDMVDLVHADPAGVAYELPAEVVERVTEAVSQV</sequence>
<dbReference type="Pfam" id="PF25137">
    <property type="entry name" value="ADH_Fe_C"/>
    <property type="match status" value="1"/>
</dbReference>
<dbReference type="Gene3D" id="1.20.1090.10">
    <property type="entry name" value="Dehydroquinate synthase-like - alpha domain"/>
    <property type="match status" value="1"/>
</dbReference>
<dbReference type="PANTHER" id="PTHR11496:SF102">
    <property type="entry name" value="ALCOHOL DEHYDROGENASE 4"/>
    <property type="match status" value="1"/>
</dbReference>
<accession>T0ZJF6</accession>
<proteinExistence type="predicted"/>
<feature type="transmembrane region" description="Helical" evidence="1">
    <location>
        <begin position="12"/>
        <end position="31"/>
    </location>
</feature>
<protein>
    <submittedName>
        <fullName evidence="3">Iron-containing alcohol dehydrogenase</fullName>
    </submittedName>
</protein>
<dbReference type="PANTHER" id="PTHR11496">
    <property type="entry name" value="ALCOHOL DEHYDROGENASE"/>
    <property type="match status" value="1"/>
</dbReference>
<dbReference type="AlphaFoldDB" id="T0ZJF6"/>
<dbReference type="InterPro" id="IPR039697">
    <property type="entry name" value="Alcohol_dehydrogenase_Fe"/>
</dbReference>
<feature type="domain" description="Fe-containing alcohol dehydrogenase-like C-terminal" evidence="2">
    <location>
        <begin position="3"/>
        <end position="129"/>
    </location>
</feature>
<keyword evidence="1" id="KW-0472">Membrane</keyword>
<dbReference type="SUPFAM" id="SSF56796">
    <property type="entry name" value="Dehydroquinate synthase-like"/>
    <property type="match status" value="1"/>
</dbReference>
<name>T0ZJF6_9ZZZZ</name>
<keyword evidence="1" id="KW-1133">Transmembrane helix</keyword>
<reference evidence="3" key="2">
    <citation type="journal article" date="2014" name="ISME J.">
        <title>Microbial stratification in low pH oxic and suboxic macroscopic growths along an acid mine drainage.</title>
        <authorList>
            <person name="Mendez-Garcia C."/>
            <person name="Mesa V."/>
            <person name="Sprenger R.R."/>
            <person name="Richter M."/>
            <person name="Diez M.S."/>
            <person name="Solano J."/>
            <person name="Bargiela R."/>
            <person name="Golyshina O.V."/>
            <person name="Manteca A."/>
            <person name="Ramos J.L."/>
            <person name="Gallego J.R."/>
            <person name="Llorente I."/>
            <person name="Martins Dos Santos V.A."/>
            <person name="Jensen O.N."/>
            <person name="Pelaez A.I."/>
            <person name="Sanchez J."/>
            <person name="Ferrer M."/>
        </authorList>
    </citation>
    <scope>NUCLEOTIDE SEQUENCE</scope>
</reference>
<evidence type="ECO:0000259" key="2">
    <source>
        <dbReference type="Pfam" id="PF25137"/>
    </source>
</evidence>
<comment type="caution">
    <text evidence="3">The sequence shown here is derived from an EMBL/GenBank/DDBJ whole genome shotgun (WGS) entry which is preliminary data.</text>
</comment>
<dbReference type="EMBL" id="AUZX01010290">
    <property type="protein sequence ID" value="EQD48466.1"/>
    <property type="molecule type" value="Genomic_DNA"/>
</dbReference>